<evidence type="ECO:0000256" key="1">
    <source>
        <dbReference type="SAM" id="Phobius"/>
    </source>
</evidence>
<dbReference type="RefSeq" id="WP_190404304.1">
    <property type="nucleotide sequence ID" value="NZ_JACJQB010000040.1"/>
</dbReference>
<keyword evidence="3" id="KW-1185">Reference proteome</keyword>
<comment type="caution">
    <text evidence="2">The sequence shown here is derived from an EMBL/GenBank/DDBJ whole genome shotgun (WGS) entry which is preliminary data.</text>
</comment>
<proteinExistence type="predicted"/>
<dbReference type="Proteomes" id="UP000642094">
    <property type="component" value="Unassembled WGS sequence"/>
</dbReference>
<name>A0ABR7ZZP5_9CYAN</name>
<keyword evidence="1" id="KW-1133">Transmembrane helix</keyword>
<organism evidence="2 3">
    <name type="scientific">Pseudanabaena mucicola FACHB-723</name>
    <dbReference type="NCBI Taxonomy" id="2692860"/>
    <lineage>
        <taxon>Bacteria</taxon>
        <taxon>Bacillati</taxon>
        <taxon>Cyanobacteriota</taxon>
        <taxon>Cyanophyceae</taxon>
        <taxon>Pseudanabaenales</taxon>
        <taxon>Pseudanabaenaceae</taxon>
        <taxon>Pseudanabaena</taxon>
    </lineage>
</organism>
<sequence>MIHQLAVRLGVSCMLLATLPLATDEIVKYTQAPHIFAGIGAIASCVGACIPVLTLFRNSDS</sequence>
<reference evidence="2 3" key="1">
    <citation type="journal article" date="2020" name="ISME J.">
        <title>Comparative genomics reveals insights into cyanobacterial evolution and habitat adaptation.</title>
        <authorList>
            <person name="Chen M.Y."/>
            <person name="Teng W.K."/>
            <person name="Zhao L."/>
            <person name="Hu C.X."/>
            <person name="Zhou Y.K."/>
            <person name="Han B.P."/>
            <person name="Song L.R."/>
            <person name="Shu W.S."/>
        </authorList>
    </citation>
    <scope>NUCLEOTIDE SEQUENCE [LARGE SCALE GENOMIC DNA]</scope>
    <source>
        <strain evidence="2 3">FACHB-723</strain>
    </source>
</reference>
<gene>
    <name evidence="2" type="ORF">H6F41_15185</name>
</gene>
<protein>
    <submittedName>
        <fullName evidence="2">Uncharacterized protein</fullName>
    </submittedName>
</protein>
<keyword evidence="1" id="KW-0812">Transmembrane</keyword>
<evidence type="ECO:0000313" key="2">
    <source>
        <dbReference type="EMBL" id="MBD2189476.1"/>
    </source>
</evidence>
<feature type="transmembrane region" description="Helical" evidence="1">
    <location>
        <begin position="34"/>
        <end position="56"/>
    </location>
</feature>
<evidence type="ECO:0000313" key="3">
    <source>
        <dbReference type="Proteomes" id="UP000642094"/>
    </source>
</evidence>
<accession>A0ABR7ZZP5</accession>
<keyword evidence="1" id="KW-0472">Membrane</keyword>
<dbReference type="EMBL" id="JACJQB010000040">
    <property type="protein sequence ID" value="MBD2189476.1"/>
    <property type="molecule type" value="Genomic_DNA"/>
</dbReference>